<dbReference type="AlphaFoldDB" id="A0A376B4H3"/>
<dbReference type="GO" id="GO:0045292">
    <property type="term" value="P:mRNA cis splicing, via spliceosome"/>
    <property type="evidence" value="ECO:0007669"/>
    <property type="project" value="InterPro"/>
</dbReference>
<sequence length="448" mass="52482">MPTLQDLEQITTPEEILIPSDNNIKQNILKTVLYVIQHGSSFEENIYSKEPGKFSFINPGDMYYEYYRYITDHSLANTGEQKDTHLSLNSNEERQNPNIIKPHDSLFSSYKNTYISKKDLEIIKATAVMCATYDDTTKLTNRKTTYSKIYERYKDNPQFEFMEAEHSLYSTFKSFVDQYTLLFNKGKSIQTIKDLKTAPFKENFMEKCFERAYYNEYIQEKRISDNNFKENIKLRFAAIDWDVFKVIDVITLEDTVEEKGRDLETSGKFKPALNFDDLAKNVLLSSQSNILSKYFEDTEKDGLLKIAMENKQRRRRKKRNIIIKEAGATRLTLQASESINGAVENDNSDLSEQVMCPITGKSIPAVHFEEHLRTLLHDPNHREEIKKYEDKNKLTNLSEKDVYENIKKLIQKESLKDDTTTTTEMVKKKRKILWDGHKNSVKYLQPRK</sequence>
<evidence type="ECO:0000256" key="2">
    <source>
        <dbReference type="ARBA" id="ARBA00022664"/>
    </source>
</evidence>
<dbReference type="SMART" id="SM00648">
    <property type="entry name" value="SWAP"/>
    <property type="match status" value="2"/>
</dbReference>
<dbReference type="VEuPathDB" id="FungiDB:SCODWIG_01302"/>
<evidence type="ECO:0000256" key="1">
    <source>
        <dbReference type="ARBA" id="ARBA00004123"/>
    </source>
</evidence>
<dbReference type="GO" id="GO:0003723">
    <property type="term" value="F:RNA binding"/>
    <property type="evidence" value="ECO:0007669"/>
    <property type="project" value="InterPro"/>
</dbReference>
<feature type="domain" description="SURP motif" evidence="7">
    <location>
        <begin position="27"/>
        <end position="67"/>
    </location>
</feature>
<dbReference type="PROSITE" id="PS50128">
    <property type="entry name" value="SURP"/>
    <property type="match status" value="1"/>
</dbReference>
<dbReference type="InterPro" id="IPR022030">
    <property type="entry name" value="SF3A1_dom"/>
</dbReference>
<name>A0A376B4H3_9ASCO</name>
<dbReference type="EMBL" id="UFAJ01000158">
    <property type="protein sequence ID" value="SSD59541.1"/>
    <property type="molecule type" value="Genomic_DNA"/>
</dbReference>
<keyword evidence="9" id="KW-1185">Reference proteome</keyword>
<dbReference type="GO" id="GO:0000381">
    <property type="term" value="P:regulation of alternative mRNA splicing, via spliceosome"/>
    <property type="evidence" value="ECO:0007669"/>
    <property type="project" value="TreeGrafter"/>
</dbReference>
<dbReference type="InterPro" id="IPR045146">
    <property type="entry name" value="SF3A1"/>
</dbReference>
<accession>A0A376B4H3</accession>
<gene>
    <name evidence="8" type="ORF">SCODWIG_01302</name>
</gene>
<dbReference type="Pfam" id="PF12230">
    <property type="entry name" value="PRP21_like_P"/>
    <property type="match status" value="1"/>
</dbReference>
<evidence type="ECO:0000313" key="9">
    <source>
        <dbReference type="Proteomes" id="UP000262825"/>
    </source>
</evidence>
<organism evidence="8 9">
    <name type="scientific">Saccharomycodes ludwigii</name>
    <dbReference type="NCBI Taxonomy" id="36035"/>
    <lineage>
        <taxon>Eukaryota</taxon>
        <taxon>Fungi</taxon>
        <taxon>Dikarya</taxon>
        <taxon>Ascomycota</taxon>
        <taxon>Saccharomycotina</taxon>
        <taxon>Saccharomycetes</taxon>
        <taxon>Saccharomycodales</taxon>
        <taxon>Saccharomycodaceae</taxon>
        <taxon>Saccharomycodes</taxon>
    </lineage>
</organism>
<proteinExistence type="predicted"/>
<comment type="subcellular location">
    <subcellularLocation>
        <location evidence="1">Nucleus</location>
    </subcellularLocation>
</comment>
<protein>
    <recommendedName>
        <fullName evidence="7">SURP motif domain-containing protein</fullName>
    </recommendedName>
</protein>
<dbReference type="SUPFAM" id="SSF109905">
    <property type="entry name" value="Surp module (SWAP domain)"/>
    <property type="match status" value="2"/>
</dbReference>
<keyword evidence="6" id="KW-0539">Nucleus</keyword>
<dbReference type="OrthoDB" id="447637at2759"/>
<evidence type="ECO:0000256" key="6">
    <source>
        <dbReference type="ARBA" id="ARBA00023242"/>
    </source>
</evidence>
<keyword evidence="5" id="KW-0508">mRNA splicing</keyword>
<dbReference type="InterPro" id="IPR000061">
    <property type="entry name" value="Surp"/>
</dbReference>
<evidence type="ECO:0000313" key="8">
    <source>
        <dbReference type="EMBL" id="SSD59541.1"/>
    </source>
</evidence>
<evidence type="ECO:0000256" key="4">
    <source>
        <dbReference type="ARBA" id="ARBA00022737"/>
    </source>
</evidence>
<dbReference type="Gene3D" id="1.10.10.790">
    <property type="entry name" value="Surp module"/>
    <property type="match status" value="2"/>
</dbReference>
<dbReference type="Proteomes" id="UP000262825">
    <property type="component" value="Unassembled WGS sequence"/>
</dbReference>
<dbReference type="Pfam" id="PF01805">
    <property type="entry name" value="Surp"/>
    <property type="match status" value="2"/>
</dbReference>
<keyword evidence="3" id="KW-0747">Spliceosome</keyword>
<keyword evidence="4" id="KW-0677">Repeat</keyword>
<dbReference type="PANTHER" id="PTHR15316:SF1">
    <property type="entry name" value="SPLICING FACTOR 3A SUBUNIT 1"/>
    <property type="match status" value="1"/>
</dbReference>
<evidence type="ECO:0000259" key="7">
    <source>
        <dbReference type="PROSITE" id="PS50128"/>
    </source>
</evidence>
<dbReference type="GO" id="GO:0071004">
    <property type="term" value="C:U2-type prespliceosome"/>
    <property type="evidence" value="ECO:0007669"/>
    <property type="project" value="TreeGrafter"/>
</dbReference>
<reference evidence="9" key="1">
    <citation type="submission" date="2018-06" db="EMBL/GenBank/DDBJ databases">
        <authorList>
            <person name="Guldener U."/>
        </authorList>
    </citation>
    <scope>NUCLEOTIDE SEQUENCE [LARGE SCALE GENOMIC DNA]</scope>
    <source>
        <strain evidence="9">UTAD17</strain>
    </source>
</reference>
<dbReference type="PANTHER" id="PTHR15316">
    <property type="entry name" value="SPLICEOSOME ASSOCIATED PROTEIN 114/SWAP SPLICING FACTOR-RELATED"/>
    <property type="match status" value="1"/>
</dbReference>
<evidence type="ECO:0000256" key="5">
    <source>
        <dbReference type="ARBA" id="ARBA00023187"/>
    </source>
</evidence>
<dbReference type="InterPro" id="IPR035967">
    <property type="entry name" value="SWAP/Surp_sf"/>
</dbReference>
<dbReference type="GO" id="GO:0071013">
    <property type="term" value="C:catalytic step 2 spliceosome"/>
    <property type="evidence" value="ECO:0007669"/>
    <property type="project" value="TreeGrafter"/>
</dbReference>
<dbReference type="GO" id="GO:0005686">
    <property type="term" value="C:U2 snRNP"/>
    <property type="evidence" value="ECO:0007669"/>
    <property type="project" value="TreeGrafter"/>
</dbReference>
<evidence type="ECO:0000256" key="3">
    <source>
        <dbReference type="ARBA" id="ARBA00022728"/>
    </source>
</evidence>
<keyword evidence="2" id="KW-0507">mRNA processing</keyword>